<sequence length="444" mass="48840">MSSPDPLILLRTSLAASRQPQLTTADIPSDAVANATNSFSEATHLYFSHPTPQCLPLTTPTRFTSTTPDTAQVDLRSVYFAWTQKDVTITDSIAVASEIDRALPEGQKIRTLVFGERIDLITWLEGASDSSEYIKAPEGAPGTADAAAKAADIAGGAGVPAVGATGIAVTQQTAGGRPARVIDARLQAIYNGERKMGDHNSVLRGIKPTDFSHVRKHAETFLGRRKVAGASSRPGQPVSKSLANRPVPTPQKPLTNTTVNPKRADPIILLSPSASSLLRMSNIKSFLDQGLYVPADHPTLSSPLVSNILHITRTLPSLSDRPMRFIIVDGPEQFKPEYWSRVVAVFTTGQTWQFRGYKWREPQELFGHVLGVFVGEKGLPIPTEVKGWGSSVKSFLVERWDERSHGAGVESRERENRRWRDREVVEELWRTLEGHMRGRAEWKR</sequence>
<keyword evidence="2" id="KW-1185">Reference proteome</keyword>
<reference evidence="1" key="1">
    <citation type="submission" date="2022-10" db="EMBL/GenBank/DDBJ databases">
        <title>Culturing micro-colonial fungi from biological soil crusts in the Mojave desert and describing Neophaeococcomyces mojavensis, and introducing the new genera and species Taxawa tesnikishii.</title>
        <authorList>
            <person name="Kurbessoian T."/>
            <person name="Stajich J.E."/>
        </authorList>
    </citation>
    <scope>NUCLEOTIDE SEQUENCE</scope>
    <source>
        <strain evidence="1">JES_112</strain>
    </source>
</reference>
<evidence type="ECO:0000313" key="1">
    <source>
        <dbReference type="EMBL" id="KAJ9653824.1"/>
    </source>
</evidence>
<name>A0ACC3A164_9EURO</name>
<organism evidence="1 2">
    <name type="scientific">Neophaeococcomyces mojaviensis</name>
    <dbReference type="NCBI Taxonomy" id="3383035"/>
    <lineage>
        <taxon>Eukaryota</taxon>
        <taxon>Fungi</taxon>
        <taxon>Dikarya</taxon>
        <taxon>Ascomycota</taxon>
        <taxon>Pezizomycotina</taxon>
        <taxon>Eurotiomycetes</taxon>
        <taxon>Chaetothyriomycetidae</taxon>
        <taxon>Chaetothyriales</taxon>
        <taxon>Chaetothyriales incertae sedis</taxon>
        <taxon>Neophaeococcomyces</taxon>
    </lineage>
</organism>
<comment type="caution">
    <text evidence="1">The sequence shown here is derived from an EMBL/GenBank/DDBJ whole genome shotgun (WGS) entry which is preliminary data.</text>
</comment>
<dbReference type="Proteomes" id="UP001172386">
    <property type="component" value="Unassembled WGS sequence"/>
</dbReference>
<gene>
    <name evidence="1" type="primary">CDC73</name>
    <name evidence="1" type="ORF">H2198_007052</name>
</gene>
<protein>
    <submittedName>
        <fullName evidence="1">Accessory factor associated with RNA polymerase II</fullName>
    </submittedName>
</protein>
<evidence type="ECO:0000313" key="2">
    <source>
        <dbReference type="Proteomes" id="UP001172386"/>
    </source>
</evidence>
<accession>A0ACC3A164</accession>
<dbReference type="EMBL" id="JAPDRQ010000140">
    <property type="protein sequence ID" value="KAJ9653824.1"/>
    <property type="molecule type" value="Genomic_DNA"/>
</dbReference>
<proteinExistence type="predicted"/>